<evidence type="ECO:0000256" key="5">
    <source>
        <dbReference type="ARBA" id="ARBA00022833"/>
    </source>
</evidence>
<feature type="compositionally biased region" description="Polar residues" evidence="11">
    <location>
        <begin position="36"/>
        <end position="60"/>
    </location>
</feature>
<sequence length="767" mass="87060">MKRQSKSAATSSGANPKSTSSSQLLCFFSINTSVGESTTPITPHEGTSTATPEVQGTQATELEDDGSAESILEALKRKERSDIWNHFERDMVDGRIKGKCNYCGKIYYADPRKNGTTSLNNHMDRCPKYPPNIEMMKAKRQKIFSFKKPTTELCTVECTQEELSMLCVEYIILDELPFSHVEGEGFRRFMGRALPYWRIPSRKTIAKDVLQLYLGEKEKLMDQLSRYRLSLTTDTWTSIQNINYMVLTAHFIDDNWVLHKRILNFCVIPSHKGEAIAKLLEDCLLEWGIEKILTVTVDNASSNDVALKELSRRMGDWGVPNAVLHEGKHLQMRCVAHILNLIVNDGLSVMKMFIGAIRNAVRYVRSSPQRLDFFKECVERVKLECKGLVILDVPTRWNSTFLMLERALKFQKAFDRMVEEDACNFCAWLEGAKGEKPKEGPPASVDWQYGEQFMDFLRPFYEITLKVCCSNSPTVHSTFGDILSIYGLLQEQKNPCLSEIASPMQDKFVKYWGSFDKMNHYLFIAIVLDPRHKLEKVVDYFEILDDGDTNENVEANTKTVKDLLYDLYKVYEEEGRESGVGEVVGSQVSSAGTSSSCKGLTELEKRLKEKEQRRRAMKAGIVNNDVDRYLGDPIEGDGEDFDLLNWWRVNGVCKYPILARIARDVLAIPVSTIASESSFSTSGRIIDPYRSSLSPRMVEALICTQNWLRSENVYLHHMPTVEEMELCEEAEREMLKMSCGAAVGSSRSGMLPPKSKPSKSKTSSFRA</sequence>
<evidence type="ECO:0000256" key="7">
    <source>
        <dbReference type="ARBA" id="ARBA00023125"/>
    </source>
</evidence>
<keyword evidence="6" id="KW-0805">Transcription regulation</keyword>
<keyword evidence="5" id="KW-0862">Zinc</keyword>
<evidence type="ECO:0000256" key="2">
    <source>
        <dbReference type="ARBA" id="ARBA00011738"/>
    </source>
</evidence>
<keyword evidence="9" id="KW-0539">Nucleus</keyword>
<dbReference type="GO" id="GO:0005634">
    <property type="term" value="C:nucleus"/>
    <property type="evidence" value="ECO:0007669"/>
    <property type="project" value="UniProtKB-SubCell"/>
</dbReference>
<organism evidence="13 14">
    <name type="scientific">Rosa chinensis</name>
    <name type="common">China rose</name>
    <dbReference type="NCBI Taxonomy" id="74649"/>
    <lineage>
        <taxon>Eukaryota</taxon>
        <taxon>Viridiplantae</taxon>
        <taxon>Streptophyta</taxon>
        <taxon>Embryophyta</taxon>
        <taxon>Tracheophyta</taxon>
        <taxon>Spermatophyta</taxon>
        <taxon>Magnoliopsida</taxon>
        <taxon>eudicotyledons</taxon>
        <taxon>Gunneridae</taxon>
        <taxon>Pentapetalae</taxon>
        <taxon>rosids</taxon>
        <taxon>fabids</taxon>
        <taxon>Rosales</taxon>
        <taxon>Rosaceae</taxon>
        <taxon>Rosoideae</taxon>
        <taxon>Rosoideae incertae sedis</taxon>
        <taxon>Rosa</taxon>
    </lineage>
</organism>
<evidence type="ECO:0000313" key="14">
    <source>
        <dbReference type="Proteomes" id="UP000238479"/>
    </source>
</evidence>
<feature type="region of interest" description="Disordered" evidence="11">
    <location>
        <begin position="1"/>
        <end position="21"/>
    </location>
</feature>
<proteinExistence type="predicted"/>
<dbReference type="EMBL" id="PDCK01000044">
    <property type="protein sequence ID" value="PRQ24106.1"/>
    <property type="molecule type" value="Genomic_DNA"/>
</dbReference>
<accession>A0A2P6PQC9</accession>
<keyword evidence="8" id="KW-0804">Transcription</keyword>
<dbReference type="PROSITE" id="PS50808">
    <property type="entry name" value="ZF_BED"/>
    <property type="match status" value="1"/>
</dbReference>
<evidence type="ECO:0000259" key="12">
    <source>
        <dbReference type="PROSITE" id="PS50808"/>
    </source>
</evidence>
<evidence type="ECO:0000256" key="6">
    <source>
        <dbReference type="ARBA" id="ARBA00023015"/>
    </source>
</evidence>
<evidence type="ECO:0000256" key="8">
    <source>
        <dbReference type="ARBA" id="ARBA00023163"/>
    </source>
</evidence>
<dbReference type="SUPFAM" id="SSF53098">
    <property type="entry name" value="Ribonuclease H-like"/>
    <property type="match status" value="1"/>
</dbReference>
<gene>
    <name evidence="13" type="ORF">RchiOBHm_Chr6g0268731</name>
</gene>
<evidence type="ECO:0000256" key="11">
    <source>
        <dbReference type="SAM" id="MobiDB-lite"/>
    </source>
</evidence>
<dbReference type="InterPro" id="IPR012337">
    <property type="entry name" value="RNaseH-like_sf"/>
</dbReference>
<feature type="domain" description="BED-type" evidence="12">
    <location>
        <begin position="78"/>
        <end position="133"/>
    </location>
</feature>
<name>A0A2P6PQC9_ROSCH</name>
<dbReference type="Pfam" id="PF14372">
    <property type="entry name" value="hAT-like_RNase-H"/>
    <property type="match status" value="1"/>
</dbReference>
<dbReference type="AlphaFoldDB" id="A0A2P6PQC9"/>
<comment type="caution">
    <text evidence="13">The sequence shown here is derived from an EMBL/GenBank/DDBJ whole genome shotgun (WGS) entry which is preliminary data.</text>
</comment>
<dbReference type="PANTHER" id="PTHR46481:SF7">
    <property type="entry name" value="ZINC FINGER BED DOMAIN-CONTAINING PROTEIN RICESLEEPER 2-LIKE"/>
    <property type="match status" value="1"/>
</dbReference>
<feature type="region of interest" description="Disordered" evidence="11">
    <location>
        <begin position="36"/>
        <end position="67"/>
    </location>
</feature>
<keyword evidence="14" id="KW-1185">Reference proteome</keyword>
<dbReference type="InterPro" id="IPR052035">
    <property type="entry name" value="ZnF_BED_domain_contain"/>
</dbReference>
<dbReference type="Gramene" id="PRQ24106">
    <property type="protein sequence ID" value="PRQ24106"/>
    <property type="gene ID" value="RchiOBHm_Chr6g0268731"/>
</dbReference>
<comment type="subcellular location">
    <subcellularLocation>
        <location evidence="1">Nucleus</location>
    </subcellularLocation>
</comment>
<dbReference type="Pfam" id="PF02892">
    <property type="entry name" value="zf-BED"/>
    <property type="match status" value="1"/>
</dbReference>
<keyword evidence="3" id="KW-0479">Metal-binding</keyword>
<dbReference type="InterPro" id="IPR025525">
    <property type="entry name" value="hAT-like_transposase_RNase-H"/>
</dbReference>
<dbReference type="GO" id="GO:0046983">
    <property type="term" value="F:protein dimerization activity"/>
    <property type="evidence" value="ECO:0007669"/>
    <property type="project" value="InterPro"/>
</dbReference>
<dbReference type="GO" id="GO:0003677">
    <property type="term" value="F:DNA binding"/>
    <property type="evidence" value="ECO:0007669"/>
    <property type="project" value="UniProtKB-KW"/>
</dbReference>
<dbReference type="InterPro" id="IPR003656">
    <property type="entry name" value="Znf_BED"/>
</dbReference>
<evidence type="ECO:0000256" key="10">
    <source>
        <dbReference type="PROSITE-ProRule" id="PRU00027"/>
    </source>
</evidence>
<dbReference type="SUPFAM" id="SSF140996">
    <property type="entry name" value="Hermes dimerisation domain"/>
    <property type="match status" value="1"/>
</dbReference>
<dbReference type="PANTHER" id="PTHR46481">
    <property type="entry name" value="ZINC FINGER BED DOMAIN-CONTAINING PROTEIN 4"/>
    <property type="match status" value="1"/>
</dbReference>
<evidence type="ECO:0000256" key="1">
    <source>
        <dbReference type="ARBA" id="ARBA00004123"/>
    </source>
</evidence>
<dbReference type="Pfam" id="PF05699">
    <property type="entry name" value="Dimer_Tnp_hAT"/>
    <property type="match status" value="1"/>
</dbReference>
<dbReference type="GO" id="GO:0008270">
    <property type="term" value="F:zinc ion binding"/>
    <property type="evidence" value="ECO:0007669"/>
    <property type="project" value="UniProtKB-KW"/>
</dbReference>
<protein>
    <submittedName>
        <fullName evidence="13">Putative transcription factor/ chromatin remodeling BED-type(Zn) family</fullName>
    </submittedName>
</protein>
<evidence type="ECO:0000313" key="13">
    <source>
        <dbReference type="EMBL" id="PRQ24106.1"/>
    </source>
</evidence>
<keyword evidence="7" id="KW-0238">DNA-binding</keyword>
<dbReference type="OMA" id="FANIERN"/>
<feature type="region of interest" description="Disordered" evidence="11">
    <location>
        <begin position="741"/>
        <end position="767"/>
    </location>
</feature>
<comment type="subunit">
    <text evidence="2">Homodimer.</text>
</comment>
<reference evidence="13 14" key="1">
    <citation type="journal article" date="2018" name="Nat. Genet.">
        <title>The Rosa genome provides new insights in the design of modern roses.</title>
        <authorList>
            <person name="Bendahmane M."/>
        </authorList>
    </citation>
    <scope>NUCLEOTIDE SEQUENCE [LARGE SCALE GENOMIC DNA]</scope>
    <source>
        <strain evidence="14">cv. Old Blush</strain>
    </source>
</reference>
<evidence type="ECO:0000256" key="3">
    <source>
        <dbReference type="ARBA" id="ARBA00022723"/>
    </source>
</evidence>
<evidence type="ECO:0000256" key="9">
    <source>
        <dbReference type="ARBA" id="ARBA00023242"/>
    </source>
</evidence>
<keyword evidence="4 10" id="KW-0863">Zinc-finger</keyword>
<evidence type="ECO:0000256" key="4">
    <source>
        <dbReference type="ARBA" id="ARBA00022771"/>
    </source>
</evidence>
<dbReference type="InterPro" id="IPR008906">
    <property type="entry name" value="HATC_C_dom"/>
</dbReference>
<dbReference type="SMART" id="SM00614">
    <property type="entry name" value="ZnF_BED"/>
    <property type="match status" value="1"/>
</dbReference>
<dbReference type="Proteomes" id="UP000238479">
    <property type="component" value="Chromosome 6"/>
</dbReference>